<proteinExistence type="predicted"/>
<keyword evidence="3" id="KW-1185">Reference proteome</keyword>
<accession>A0ABX5LMC6</accession>
<dbReference type="InterPro" id="IPR000014">
    <property type="entry name" value="PAS"/>
</dbReference>
<evidence type="ECO:0000313" key="3">
    <source>
        <dbReference type="Proteomes" id="UP000245523"/>
    </source>
</evidence>
<dbReference type="Pfam" id="PF13426">
    <property type="entry name" value="PAS_9"/>
    <property type="match status" value="1"/>
</dbReference>
<sequence length="129" mass="14915">MKIKESAFCEINTHGRLLSANKKFCSLFGYQEHEIEWHYIRDIFRYDQDWITFLQKASAKAAHFIVRLKNRKGRSFLASISRHAENENGKTIYCNTFRKLADTAEPLDDSRTSSLIEESLGEQPASLAL</sequence>
<dbReference type="InterPro" id="IPR035965">
    <property type="entry name" value="PAS-like_dom_sf"/>
</dbReference>
<name>A0ABX5LMC6_9BACT</name>
<protein>
    <submittedName>
        <fullName evidence="2">PAS domain S-box-containing protein</fullName>
    </submittedName>
</protein>
<reference evidence="2 3" key="1">
    <citation type="submission" date="2018-05" db="EMBL/GenBank/DDBJ databases">
        <title>Animal gut microbial communities from fecal samples from Wisconsin, USA.</title>
        <authorList>
            <person name="Neumann A."/>
        </authorList>
    </citation>
    <scope>NUCLEOTIDE SEQUENCE [LARGE SCALE GENOMIC DNA]</scope>
    <source>
        <strain evidence="2 3">UWS4</strain>
    </source>
</reference>
<evidence type="ECO:0000313" key="2">
    <source>
        <dbReference type="EMBL" id="PWL03562.1"/>
    </source>
</evidence>
<feature type="domain" description="PAS" evidence="1">
    <location>
        <begin position="7"/>
        <end position="90"/>
    </location>
</feature>
<dbReference type="SUPFAM" id="SSF55785">
    <property type="entry name" value="PYP-like sensor domain (PAS domain)"/>
    <property type="match status" value="1"/>
</dbReference>
<comment type="caution">
    <text evidence="2">The sequence shown here is derived from an EMBL/GenBank/DDBJ whole genome shotgun (WGS) entry which is preliminary data.</text>
</comment>
<dbReference type="Gene3D" id="3.30.450.20">
    <property type="entry name" value="PAS domain"/>
    <property type="match status" value="1"/>
</dbReference>
<dbReference type="Proteomes" id="UP000245523">
    <property type="component" value="Unassembled WGS sequence"/>
</dbReference>
<dbReference type="NCBIfam" id="TIGR00229">
    <property type="entry name" value="sensory_box"/>
    <property type="match status" value="1"/>
</dbReference>
<evidence type="ECO:0000259" key="1">
    <source>
        <dbReference type="Pfam" id="PF13426"/>
    </source>
</evidence>
<dbReference type="CDD" id="cd00130">
    <property type="entry name" value="PAS"/>
    <property type="match status" value="1"/>
</dbReference>
<organism evidence="2 3">
    <name type="scientific">Hallerella porci</name>
    <dbReference type="NCBI Taxonomy" id="1945871"/>
    <lineage>
        <taxon>Bacteria</taxon>
        <taxon>Pseudomonadati</taxon>
        <taxon>Fibrobacterota</taxon>
        <taxon>Fibrobacteria</taxon>
        <taxon>Fibrobacterales</taxon>
        <taxon>Fibrobacteraceae</taxon>
        <taxon>Hallerella</taxon>
    </lineage>
</organism>
<dbReference type="EMBL" id="QGHD01000005">
    <property type="protein sequence ID" value="PWL03562.1"/>
    <property type="molecule type" value="Genomic_DNA"/>
</dbReference>
<gene>
    <name evidence="2" type="ORF">B0H50_105106</name>
</gene>
<dbReference type="RefSeq" id="WP_106197964.1">
    <property type="nucleotide sequence ID" value="NZ_JAXEIU010000008.1"/>
</dbReference>